<keyword evidence="6" id="KW-0853">WD repeat</keyword>
<evidence type="ECO:0000256" key="4">
    <source>
        <dbReference type="ARBA" id="ARBA00012483"/>
    </source>
</evidence>
<keyword evidence="14" id="KW-0234">DNA repair</keyword>
<evidence type="ECO:0000256" key="10">
    <source>
        <dbReference type="ARBA" id="ARBA00022763"/>
    </source>
</evidence>
<evidence type="ECO:0000256" key="9">
    <source>
        <dbReference type="ARBA" id="ARBA00022737"/>
    </source>
</evidence>
<keyword evidence="5" id="KW-0963">Cytoplasm</keyword>
<dbReference type="Pfam" id="PF23419">
    <property type="entry name" value="WD40_RFWD3"/>
    <property type="match status" value="1"/>
</dbReference>
<keyword evidence="9" id="KW-0677">Repeat</keyword>
<dbReference type="InterPro" id="IPR036322">
    <property type="entry name" value="WD40_repeat_dom_sf"/>
</dbReference>
<organism evidence="21 22">
    <name type="scientific">Syphacia muris</name>
    <dbReference type="NCBI Taxonomy" id="451379"/>
    <lineage>
        <taxon>Eukaryota</taxon>
        <taxon>Metazoa</taxon>
        <taxon>Ecdysozoa</taxon>
        <taxon>Nematoda</taxon>
        <taxon>Chromadorea</taxon>
        <taxon>Rhabditida</taxon>
        <taxon>Spirurina</taxon>
        <taxon>Oxyuridomorpha</taxon>
        <taxon>Oxyuroidea</taxon>
        <taxon>Oxyuridae</taxon>
        <taxon>Syphacia</taxon>
    </lineage>
</organism>
<sequence length="570" mass="64086">MASQSSEHSAEVVVVGEDNETIADTASENSSLRHRSRSAREGAWNFRRINMDDTLLLDDEMQSEMHAQTSGAVVPARCIESSDEDSDCELKRKKKRPATDNEVEYDCHMSDSEDKTCTICFEEFTNAGPHRLVCLKCGHIYGQSCIEKWIRSEKNAKCPQCKGRARLSDIRRIFAKTIKMVDTTELETLKESIKAYKNENENLRIEIAELKSKLLIASETCVRNTERQEKCVEDSSVSLIPSTLKQGPVIYISNNTGCRSVDGSGNFFVITCALQSGLFLPFGLKFVSLTKEGKVKASVPVHSKKPRCCVFSPFDSSLVLSTGEDKTLCVTSFTENSATVLRRYELPANGWSCCWMSDNEIAVGLINGRVLKFNLNETDALSSDLTDAGSRFPVIALHWIERTSSLIVVSIRECCIYRHQIKTSIVLGSIMSFSWNGARNCFMLSFPPSGARLFTEHVLYKVKIDGSVMETIEVDRYRSHSSKQTRMINCALWNAKQTLFSAVFDEAHSKLVVFNWSKDKRIIEAFVPDGVISIKELEISKNNELCIKFRIGCLSESRMHIFELHTACSY</sequence>
<keyword evidence="18" id="KW-0175">Coiled coil</keyword>
<dbReference type="GO" id="GO:0005737">
    <property type="term" value="C:cytoplasm"/>
    <property type="evidence" value="ECO:0007669"/>
    <property type="project" value="UniProtKB-SubCell"/>
</dbReference>
<dbReference type="Pfam" id="PF13639">
    <property type="entry name" value="zf-RING_2"/>
    <property type="match status" value="1"/>
</dbReference>
<dbReference type="Proteomes" id="UP000046393">
    <property type="component" value="Unplaced"/>
</dbReference>
<keyword evidence="8" id="KW-0479">Metal-binding</keyword>
<reference evidence="22" key="1">
    <citation type="submission" date="2017-02" db="UniProtKB">
        <authorList>
            <consortium name="WormBaseParasite"/>
        </authorList>
    </citation>
    <scope>IDENTIFICATION</scope>
</reference>
<evidence type="ECO:0000313" key="22">
    <source>
        <dbReference type="WBParaSite" id="SMUV_0000167501-mRNA-1"/>
    </source>
</evidence>
<dbReference type="Gene3D" id="3.30.40.10">
    <property type="entry name" value="Zinc/RING finger domain, C3HC4 (zinc finger)"/>
    <property type="match status" value="1"/>
</dbReference>
<evidence type="ECO:0000256" key="14">
    <source>
        <dbReference type="ARBA" id="ARBA00023204"/>
    </source>
</evidence>
<dbReference type="InterPro" id="IPR001841">
    <property type="entry name" value="Znf_RING"/>
</dbReference>
<evidence type="ECO:0000256" key="5">
    <source>
        <dbReference type="ARBA" id="ARBA00022490"/>
    </source>
</evidence>
<dbReference type="InterPro" id="IPR011016">
    <property type="entry name" value="Znf_RING-CH"/>
</dbReference>
<dbReference type="EC" id="2.3.2.27" evidence="4"/>
<dbReference type="GO" id="GO:0016604">
    <property type="term" value="C:nuclear body"/>
    <property type="evidence" value="ECO:0007669"/>
    <property type="project" value="UniProtKB-SubCell"/>
</dbReference>
<evidence type="ECO:0000256" key="7">
    <source>
        <dbReference type="ARBA" id="ARBA00022679"/>
    </source>
</evidence>
<evidence type="ECO:0000256" key="6">
    <source>
        <dbReference type="ARBA" id="ARBA00022574"/>
    </source>
</evidence>
<dbReference type="CDD" id="cd16450">
    <property type="entry name" value="mRING-C3HGC3_RFWD3"/>
    <property type="match status" value="1"/>
</dbReference>
<evidence type="ECO:0000256" key="3">
    <source>
        <dbReference type="ARBA" id="ARBA00004906"/>
    </source>
</evidence>
<comment type="catalytic activity">
    <reaction evidence="1">
        <text>S-ubiquitinyl-[E2 ubiquitin-conjugating enzyme]-L-cysteine + [acceptor protein]-L-lysine = [E2 ubiquitin-conjugating enzyme]-L-cysteine + N(6)-ubiquitinyl-[acceptor protein]-L-lysine.</text>
        <dbReference type="EC" id="2.3.2.27"/>
    </reaction>
</comment>
<evidence type="ECO:0000259" key="19">
    <source>
        <dbReference type="PROSITE" id="PS50089"/>
    </source>
</evidence>
<evidence type="ECO:0000259" key="20">
    <source>
        <dbReference type="PROSITE" id="PS51292"/>
    </source>
</evidence>
<dbReference type="SUPFAM" id="SSF50978">
    <property type="entry name" value="WD40 repeat-like"/>
    <property type="match status" value="1"/>
</dbReference>
<dbReference type="InterPro" id="IPR056527">
    <property type="entry name" value="WD40_RFWD3"/>
</dbReference>
<dbReference type="Gene3D" id="2.130.10.10">
    <property type="entry name" value="YVTN repeat-like/Quinoprotein amine dehydrogenase"/>
    <property type="match status" value="1"/>
</dbReference>
<evidence type="ECO:0000256" key="11">
    <source>
        <dbReference type="ARBA" id="ARBA00022771"/>
    </source>
</evidence>
<protein>
    <recommendedName>
        <fullName evidence="4">RING-type E3 ubiquitin transferase</fullName>
        <ecNumber evidence="4">2.3.2.27</ecNumber>
    </recommendedName>
</protein>
<dbReference type="GO" id="GO:0016567">
    <property type="term" value="P:protein ubiquitination"/>
    <property type="evidence" value="ECO:0007669"/>
    <property type="project" value="InterPro"/>
</dbReference>
<dbReference type="PANTHER" id="PTHR16047:SF7">
    <property type="entry name" value="E3 UBIQUITIN-PROTEIN LIGASE RFWD3"/>
    <property type="match status" value="1"/>
</dbReference>
<keyword evidence="13" id="KW-0862">Zinc</keyword>
<dbReference type="PANTHER" id="PTHR16047">
    <property type="entry name" value="RFWD3 PROTEIN"/>
    <property type="match status" value="1"/>
</dbReference>
<evidence type="ECO:0000256" key="17">
    <source>
        <dbReference type="PROSITE-ProRule" id="PRU00175"/>
    </source>
</evidence>
<dbReference type="InterPro" id="IPR013083">
    <property type="entry name" value="Znf_RING/FYVE/PHD"/>
</dbReference>
<evidence type="ECO:0000256" key="18">
    <source>
        <dbReference type="SAM" id="Coils"/>
    </source>
</evidence>
<dbReference type="SUPFAM" id="SSF57850">
    <property type="entry name" value="RING/U-box"/>
    <property type="match status" value="1"/>
</dbReference>
<dbReference type="PROSITE" id="PS50089">
    <property type="entry name" value="ZF_RING_2"/>
    <property type="match status" value="1"/>
</dbReference>
<comment type="pathway">
    <text evidence="3">Protein modification; protein ubiquitination.</text>
</comment>
<keyword evidence="11 17" id="KW-0863">Zinc-finger</keyword>
<evidence type="ECO:0000313" key="21">
    <source>
        <dbReference type="Proteomes" id="UP000046393"/>
    </source>
</evidence>
<dbReference type="SMART" id="SM00184">
    <property type="entry name" value="RING"/>
    <property type="match status" value="1"/>
</dbReference>
<dbReference type="STRING" id="451379.A0A0N5ABZ9"/>
<dbReference type="AlphaFoldDB" id="A0A0N5ABZ9"/>
<dbReference type="GO" id="GO:0036297">
    <property type="term" value="P:interstrand cross-link repair"/>
    <property type="evidence" value="ECO:0007669"/>
    <property type="project" value="InterPro"/>
</dbReference>
<evidence type="ECO:0000256" key="12">
    <source>
        <dbReference type="ARBA" id="ARBA00022786"/>
    </source>
</evidence>
<keyword evidence="10" id="KW-0227">DNA damage</keyword>
<evidence type="ECO:0000256" key="2">
    <source>
        <dbReference type="ARBA" id="ARBA00004496"/>
    </source>
</evidence>
<feature type="coiled-coil region" evidence="18">
    <location>
        <begin position="186"/>
        <end position="220"/>
    </location>
</feature>
<keyword evidence="21" id="KW-1185">Reference proteome</keyword>
<evidence type="ECO:0000256" key="1">
    <source>
        <dbReference type="ARBA" id="ARBA00000900"/>
    </source>
</evidence>
<comment type="subcellular location">
    <subcellularLocation>
        <location evidence="2">Cytoplasm</location>
    </subcellularLocation>
    <subcellularLocation>
        <location evidence="16">Nucleus</location>
        <location evidence="16">Nuclear body</location>
    </subcellularLocation>
</comment>
<feature type="domain" description="RING-CH-type" evidence="20">
    <location>
        <begin position="109"/>
        <end position="168"/>
    </location>
</feature>
<accession>A0A0N5ABZ9</accession>
<evidence type="ECO:0000256" key="13">
    <source>
        <dbReference type="ARBA" id="ARBA00022833"/>
    </source>
</evidence>
<evidence type="ECO:0000256" key="15">
    <source>
        <dbReference type="ARBA" id="ARBA00023242"/>
    </source>
</evidence>
<keyword evidence="15" id="KW-0539">Nucleus</keyword>
<evidence type="ECO:0000256" key="8">
    <source>
        <dbReference type="ARBA" id="ARBA00022723"/>
    </source>
</evidence>
<dbReference type="PROSITE" id="PS51292">
    <property type="entry name" value="ZF_RING_CH"/>
    <property type="match status" value="1"/>
</dbReference>
<dbReference type="InterPro" id="IPR015943">
    <property type="entry name" value="WD40/YVTN_repeat-like_dom_sf"/>
</dbReference>
<dbReference type="WBParaSite" id="SMUV_0000167501-mRNA-1">
    <property type="protein sequence ID" value="SMUV_0000167501-mRNA-1"/>
    <property type="gene ID" value="SMUV_0000167501"/>
</dbReference>
<evidence type="ECO:0000256" key="16">
    <source>
        <dbReference type="ARBA" id="ARBA00034306"/>
    </source>
</evidence>
<dbReference type="GO" id="GO:0061630">
    <property type="term" value="F:ubiquitin protein ligase activity"/>
    <property type="evidence" value="ECO:0007669"/>
    <property type="project" value="UniProtKB-EC"/>
</dbReference>
<keyword evidence="12" id="KW-0833">Ubl conjugation pathway</keyword>
<dbReference type="GO" id="GO:0008270">
    <property type="term" value="F:zinc ion binding"/>
    <property type="evidence" value="ECO:0007669"/>
    <property type="project" value="UniProtKB-KW"/>
</dbReference>
<name>A0A0N5ABZ9_9BILA</name>
<dbReference type="InterPro" id="IPR037381">
    <property type="entry name" value="RFWD3"/>
</dbReference>
<proteinExistence type="predicted"/>
<keyword evidence="7" id="KW-0808">Transferase</keyword>
<feature type="domain" description="RING-type" evidence="19">
    <location>
        <begin position="117"/>
        <end position="162"/>
    </location>
</feature>